<evidence type="ECO:0000313" key="1">
    <source>
        <dbReference type="EMBL" id="MBD6619600.1"/>
    </source>
</evidence>
<evidence type="ECO:0000313" key="2">
    <source>
        <dbReference type="Proteomes" id="UP001165986"/>
    </source>
</evidence>
<dbReference type="RefSeq" id="WP_191760796.1">
    <property type="nucleotide sequence ID" value="NZ_VJXY01000044.1"/>
</dbReference>
<dbReference type="Proteomes" id="UP001165986">
    <property type="component" value="Unassembled WGS sequence"/>
</dbReference>
<dbReference type="EMBL" id="VJXY01000044">
    <property type="protein sequence ID" value="MBD6619600.1"/>
    <property type="molecule type" value="Genomic_DNA"/>
</dbReference>
<protein>
    <submittedName>
        <fullName evidence="1">Uncharacterized protein</fullName>
    </submittedName>
</protein>
<gene>
    <name evidence="1" type="ORF">FNW02_28220</name>
</gene>
<reference evidence="1" key="1">
    <citation type="submission" date="2019-07" db="EMBL/GenBank/DDBJ databases">
        <title>Toxilogical consequences of a new and cryptic species of cyanobacteria (Komarekiella delphini-convector) recovered from the epidermis of a bottlenose dolphin and 1500 ft. in the air.</title>
        <authorList>
            <person name="Brown A.O."/>
            <person name="Dvorak P."/>
            <person name="Villanueva C.D."/>
            <person name="Foss A.J."/>
            <person name="Garvey A.D."/>
            <person name="Gibson Q.A."/>
            <person name="Johansen J.R."/>
            <person name="Casamatta D.A."/>
        </authorList>
    </citation>
    <scope>NUCLEOTIDE SEQUENCE</scope>
    <source>
        <strain evidence="1">SJRDD-AB1</strain>
    </source>
</reference>
<accession>A0AA40T2R7</accession>
<name>A0AA40T2R7_9NOST</name>
<proteinExistence type="predicted"/>
<sequence length="163" mass="18985">MGINKYQPHVFVLPEDDANRQIANGFLLDLNLNSCAIQVLPEARGWEDVVEKFTNDYASTMRQFLKRTIVLLIDFDEDEDRLIYVKHQIPEDLIDRVFVIGVLSEPEKLRKDINKNFEKIGEALAKDCSNNTDKLWGHNLLKHNKTELDRMILSVKPFLFNLQ</sequence>
<keyword evidence="2" id="KW-1185">Reference proteome</keyword>
<dbReference type="AlphaFoldDB" id="A0AA40T2R7"/>
<organism evidence="1 2">
    <name type="scientific">Komarekiella delphini-convector SJRDD-AB1</name>
    <dbReference type="NCBI Taxonomy" id="2593771"/>
    <lineage>
        <taxon>Bacteria</taxon>
        <taxon>Bacillati</taxon>
        <taxon>Cyanobacteriota</taxon>
        <taxon>Cyanophyceae</taxon>
        <taxon>Nostocales</taxon>
        <taxon>Nostocaceae</taxon>
        <taxon>Komarekiella</taxon>
        <taxon>Komarekiella delphini-convector</taxon>
    </lineage>
</organism>
<comment type="caution">
    <text evidence="1">The sequence shown here is derived from an EMBL/GenBank/DDBJ whole genome shotgun (WGS) entry which is preliminary data.</text>
</comment>